<protein>
    <recommendedName>
        <fullName evidence="2">GIY-YIG domain-containing protein</fullName>
    </recommendedName>
</protein>
<evidence type="ECO:0000313" key="1">
    <source>
        <dbReference type="EMBL" id="KKN18718.1"/>
    </source>
</evidence>
<organism evidence="1">
    <name type="scientific">marine sediment metagenome</name>
    <dbReference type="NCBI Taxonomy" id="412755"/>
    <lineage>
        <taxon>unclassified sequences</taxon>
        <taxon>metagenomes</taxon>
        <taxon>ecological metagenomes</taxon>
    </lineage>
</organism>
<name>A0A0F9RN48_9ZZZZ</name>
<gene>
    <name evidence="1" type="ORF">LCGC14_0953050</name>
</gene>
<sequence>MNIIFDEHEFNKPIRIAKWEPPKVAGLYVILKPDLSISPIPLKPIYFGQTRNFVERGLLKSHEICKWVKEAESEEGVFIAIYIMRGSIEEERKTMVAELIAKYRPVCNKKYKSEK</sequence>
<reference evidence="1" key="1">
    <citation type="journal article" date="2015" name="Nature">
        <title>Complex archaea that bridge the gap between prokaryotes and eukaryotes.</title>
        <authorList>
            <person name="Spang A."/>
            <person name="Saw J.H."/>
            <person name="Jorgensen S.L."/>
            <person name="Zaremba-Niedzwiedzka K."/>
            <person name="Martijn J."/>
            <person name="Lind A.E."/>
            <person name="van Eijk R."/>
            <person name="Schleper C."/>
            <person name="Guy L."/>
            <person name="Ettema T.J."/>
        </authorList>
    </citation>
    <scope>NUCLEOTIDE SEQUENCE</scope>
</reference>
<evidence type="ECO:0008006" key="2">
    <source>
        <dbReference type="Google" id="ProtNLM"/>
    </source>
</evidence>
<dbReference type="EMBL" id="LAZR01003402">
    <property type="protein sequence ID" value="KKN18718.1"/>
    <property type="molecule type" value="Genomic_DNA"/>
</dbReference>
<accession>A0A0F9RN48</accession>
<proteinExistence type="predicted"/>
<comment type="caution">
    <text evidence="1">The sequence shown here is derived from an EMBL/GenBank/DDBJ whole genome shotgun (WGS) entry which is preliminary data.</text>
</comment>
<dbReference type="AlphaFoldDB" id="A0A0F9RN48"/>